<keyword evidence="5 6" id="KW-0472">Membrane</keyword>
<feature type="transmembrane region" description="Helical" evidence="6">
    <location>
        <begin position="689"/>
        <end position="713"/>
    </location>
</feature>
<feature type="transmembrane region" description="Helical" evidence="6">
    <location>
        <begin position="741"/>
        <end position="760"/>
    </location>
</feature>
<dbReference type="Pfam" id="PF12704">
    <property type="entry name" value="MacB_PCD"/>
    <property type="match status" value="1"/>
</dbReference>
<feature type="transmembrane region" description="Helical" evidence="6">
    <location>
        <begin position="391"/>
        <end position="415"/>
    </location>
</feature>
<evidence type="ECO:0000256" key="3">
    <source>
        <dbReference type="ARBA" id="ARBA00022692"/>
    </source>
</evidence>
<feature type="transmembrane region" description="Helical" evidence="6">
    <location>
        <begin position="775"/>
        <end position="798"/>
    </location>
</feature>
<comment type="subcellular location">
    <subcellularLocation>
        <location evidence="1">Cell membrane</location>
        <topology evidence="1">Multi-pass membrane protein</topology>
    </subcellularLocation>
</comment>
<dbReference type="InterPro" id="IPR003838">
    <property type="entry name" value="ABC3_permease_C"/>
</dbReference>
<gene>
    <name evidence="9" type="ORF">EDB95_3215</name>
</gene>
<dbReference type="PANTHER" id="PTHR30572">
    <property type="entry name" value="MEMBRANE COMPONENT OF TRANSPORTER-RELATED"/>
    <property type="match status" value="1"/>
</dbReference>
<feature type="transmembrane region" description="Helical" evidence="6">
    <location>
        <begin position="344"/>
        <end position="371"/>
    </location>
</feature>
<feature type="transmembrane region" description="Helical" evidence="6">
    <location>
        <begin position="436"/>
        <end position="460"/>
    </location>
</feature>
<evidence type="ECO:0000313" key="10">
    <source>
        <dbReference type="Proteomes" id="UP000294498"/>
    </source>
</evidence>
<comment type="caution">
    <text evidence="9">The sequence shown here is derived from an EMBL/GenBank/DDBJ whole genome shotgun (WGS) entry which is preliminary data.</text>
</comment>
<keyword evidence="3 6" id="KW-0812">Transmembrane</keyword>
<proteinExistence type="predicted"/>
<evidence type="ECO:0000256" key="1">
    <source>
        <dbReference type="ARBA" id="ARBA00004651"/>
    </source>
</evidence>
<protein>
    <submittedName>
        <fullName evidence="9">Putative ABC transport system permease protein</fullName>
    </submittedName>
</protein>
<evidence type="ECO:0000259" key="8">
    <source>
        <dbReference type="Pfam" id="PF12704"/>
    </source>
</evidence>
<dbReference type="InterPro" id="IPR025857">
    <property type="entry name" value="MacB_PCD"/>
</dbReference>
<keyword evidence="4 6" id="KW-1133">Transmembrane helix</keyword>
<evidence type="ECO:0000313" key="9">
    <source>
        <dbReference type="EMBL" id="TDX02165.1"/>
    </source>
</evidence>
<feature type="transmembrane region" description="Helical" evidence="6">
    <location>
        <begin position="21"/>
        <end position="46"/>
    </location>
</feature>
<dbReference type="PANTHER" id="PTHR30572:SF18">
    <property type="entry name" value="ABC-TYPE MACROLIDE FAMILY EXPORT SYSTEM PERMEASE COMPONENT 2"/>
    <property type="match status" value="1"/>
</dbReference>
<dbReference type="AlphaFoldDB" id="A0A4R8DXA2"/>
<feature type="domain" description="MacB-like periplasmic core" evidence="8">
    <location>
        <begin position="25"/>
        <end position="240"/>
    </location>
</feature>
<evidence type="ECO:0000256" key="4">
    <source>
        <dbReference type="ARBA" id="ARBA00022989"/>
    </source>
</evidence>
<reference evidence="9 10" key="1">
    <citation type="submission" date="2019-03" db="EMBL/GenBank/DDBJ databases">
        <title>Genomic Encyclopedia of Type Strains, Phase IV (KMG-IV): sequencing the most valuable type-strain genomes for metagenomic binning, comparative biology and taxonomic classification.</title>
        <authorList>
            <person name="Goeker M."/>
        </authorList>
    </citation>
    <scope>NUCLEOTIDE SEQUENCE [LARGE SCALE GENOMIC DNA]</scope>
    <source>
        <strain evidence="9 10">DSM 100059</strain>
    </source>
</reference>
<evidence type="ECO:0000256" key="5">
    <source>
        <dbReference type="ARBA" id="ARBA00023136"/>
    </source>
</evidence>
<evidence type="ECO:0000259" key="7">
    <source>
        <dbReference type="Pfam" id="PF02687"/>
    </source>
</evidence>
<dbReference type="Proteomes" id="UP000294498">
    <property type="component" value="Unassembled WGS sequence"/>
</dbReference>
<accession>A0A4R8DXA2</accession>
<sequence length="812" mass="91404">MAYRCMYKNYWKIALRTLWRNKFFSAINIIGLAAGLAVCLLITLYVTDECGYDRYNENADRIYRLDADLFMNGTLFNSATSPNPMPGTLAKDYPMIEQFVRLSFEYDILVRKGNQNIQEHHSVLADSTFFKVFTAPMIAGDPLTALNEPNSVVIDETTARRYFNSTDVIGKTLYIDNAENCKITGVIKDFPRQSHFHFSFIRPFHEIWPGQGSDWLTNGIHSYILVKPGVKQSDIQSRVDETVNTYLSKQLEGAFHSSIHDLQGRGDYFRYHLMPLTDIHLHSDKTFEFEANGNINYVYIFSVIAIVILIIACVNFMNLSTSRSANRAKEVGIRKVSGSTRNNLIMQFLVESVLMSYLALLLALALSSLLIPLFNQVSGKQMHVDILFTSWLLPTLITLAFVVGCAAGSYPAFYLSSFNPIRVLKGSIASGFKHGWLRSSLVVFQFSTSIILIIGTIVIYNQLGYIRSRKIGYDREHVLVLHNTENLDKRIHTFREELLSLPGVEQASISADLPTVGGGNLNQRGWFRDPTLNAQNVIIMTSIYVDENYIPALGMHIENGRNFSTEYKTDSTGLILNETAAKMLGWRDLSGAKLYLPGDSNKPKAFHVIGIVKDFNFSSMHDKIGPMVMRLEQSWGNIVLRFKNNDIPSLISQIQDKWNSMAPGLPLSYTFMDNDFNNLYNAEQQTGKLFTTFAVFAIFIACLGLFGLITYAAEQRTKEIGIRKVLGASVGRIVSLLSKEFVRLVCIASLIGFPVAWWAMNKWLESFAYRVNIGWWVFVIAGLATLMSALITVSLQAIKAAMANPVKSLKTE</sequence>
<feature type="domain" description="ABC3 transporter permease C-terminal" evidence="7">
    <location>
        <begin position="692"/>
        <end position="805"/>
    </location>
</feature>
<name>A0A4R8DXA2_9BACT</name>
<evidence type="ECO:0000256" key="6">
    <source>
        <dbReference type="SAM" id="Phobius"/>
    </source>
</evidence>
<feature type="domain" description="ABC3 transporter permease C-terminal" evidence="7">
    <location>
        <begin position="303"/>
        <end position="420"/>
    </location>
</feature>
<dbReference type="Pfam" id="PF02687">
    <property type="entry name" value="FtsX"/>
    <property type="match status" value="2"/>
</dbReference>
<dbReference type="EMBL" id="SODV01000001">
    <property type="protein sequence ID" value="TDX02165.1"/>
    <property type="molecule type" value="Genomic_DNA"/>
</dbReference>
<dbReference type="GO" id="GO:0005886">
    <property type="term" value="C:plasma membrane"/>
    <property type="evidence" value="ECO:0007669"/>
    <property type="project" value="UniProtKB-SubCell"/>
</dbReference>
<keyword evidence="10" id="KW-1185">Reference proteome</keyword>
<feature type="transmembrane region" description="Helical" evidence="6">
    <location>
        <begin position="297"/>
        <end position="319"/>
    </location>
</feature>
<dbReference type="GO" id="GO:0022857">
    <property type="term" value="F:transmembrane transporter activity"/>
    <property type="evidence" value="ECO:0007669"/>
    <property type="project" value="TreeGrafter"/>
</dbReference>
<keyword evidence="2" id="KW-1003">Cell membrane</keyword>
<organism evidence="9 10">
    <name type="scientific">Dinghuibacter silviterrae</name>
    <dbReference type="NCBI Taxonomy" id="1539049"/>
    <lineage>
        <taxon>Bacteria</taxon>
        <taxon>Pseudomonadati</taxon>
        <taxon>Bacteroidota</taxon>
        <taxon>Chitinophagia</taxon>
        <taxon>Chitinophagales</taxon>
        <taxon>Chitinophagaceae</taxon>
        <taxon>Dinghuibacter</taxon>
    </lineage>
</organism>
<dbReference type="InterPro" id="IPR050250">
    <property type="entry name" value="Macrolide_Exporter_MacB"/>
</dbReference>
<evidence type="ECO:0000256" key="2">
    <source>
        <dbReference type="ARBA" id="ARBA00022475"/>
    </source>
</evidence>